<reference evidence="11 12" key="1">
    <citation type="submission" date="2019-03" db="EMBL/GenBank/DDBJ databases">
        <title>Genomic analyses of the natural microbiome of Caenorhabditis elegans.</title>
        <authorList>
            <person name="Samuel B."/>
        </authorList>
    </citation>
    <scope>NUCLEOTIDE SEQUENCE [LARGE SCALE GENOMIC DNA]</scope>
    <source>
        <strain evidence="11 12">JUb18</strain>
    </source>
</reference>
<keyword evidence="10" id="KW-0915">Sodium</keyword>
<evidence type="ECO:0000256" key="4">
    <source>
        <dbReference type="ARBA" id="ARBA00022989"/>
    </source>
</evidence>
<sequence>MSGVLVALGIGAAGGLGAAARYLLDQGVPERWRKRFPWGILVVNLSGSFALGVVTGAALAEPLTAILATGFLGGYTTFSTASLDTVRLFRERRFGAALLNGLGMLCATIGLAVLGIILGTPLG</sequence>
<accession>A0A4R6S045</accession>
<evidence type="ECO:0000256" key="8">
    <source>
        <dbReference type="ARBA" id="ARBA00035585"/>
    </source>
</evidence>
<keyword evidence="6 10" id="KW-0407">Ion channel</keyword>
<comment type="catalytic activity">
    <reaction evidence="8">
        <text>fluoride(in) = fluoride(out)</text>
        <dbReference type="Rhea" id="RHEA:76159"/>
        <dbReference type="ChEBI" id="CHEBI:17051"/>
    </reaction>
    <physiologicalReaction direction="left-to-right" evidence="8">
        <dbReference type="Rhea" id="RHEA:76160"/>
    </physiologicalReaction>
</comment>
<keyword evidence="3 10" id="KW-0812">Transmembrane</keyword>
<comment type="caution">
    <text evidence="11">The sequence shown here is derived from an EMBL/GenBank/DDBJ whole genome shotgun (WGS) entry which is preliminary data.</text>
</comment>
<keyword evidence="10" id="KW-0813">Transport</keyword>
<feature type="transmembrane region" description="Helical" evidence="10">
    <location>
        <begin position="98"/>
        <end position="118"/>
    </location>
</feature>
<dbReference type="AlphaFoldDB" id="A0A4R6S045"/>
<evidence type="ECO:0000313" key="11">
    <source>
        <dbReference type="EMBL" id="TDP92583.1"/>
    </source>
</evidence>
<evidence type="ECO:0000256" key="9">
    <source>
        <dbReference type="ARBA" id="ARBA00049940"/>
    </source>
</evidence>
<evidence type="ECO:0000256" key="10">
    <source>
        <dbReference type="HAMAP-Rule" id="MF_00454"/>
    </source>
</evidence>
<dbReference type="GO" id="GO:0046872">
    <property type="term" value="F:metal ion binding"/>
    <property type="evidence" value="ECO:0007669"/>
    <property type="project" value="UniProtKB-KW"/>
</dbReference>
<comment type="subcellular location">
    <subcellularLocation>
        <location evidence="1 10">Cell membrane</location>
        <topology evidence="1 10">Multi-pass membrane protein</topology>
    </subcellularLocation>
</comment>
<dbReference type="HAMAP" id="MF_00454">
    <property type="entry name" value="FluC"/>
    <property type="match status" value="1"/>
</dbReference>
<dbReference type="NCBIfam" id="TIGR00494">
    <property type="entry name" value="crcB"/>
    <property type="match status" value="1"/>
</dbReference>
<name>A0A4R6S045_9MICO</name>
<feature type="transmembrane region" description="Helical" evidence="10">
    <location>
        <begin position="6"/>
        <end position="24"/>
    </location>
</feature>
<keyword evidence="4 10" id="KW-1133">Transmembrane helix</keyword>
<feature type="binding site" evidence="10">
    <location>
        <position position="76"/>
    </location>
    <ligand>
        <name>Na(+)</name>
        <dbReference type="ChEBI" id="CHEBI:29101"/>
        <note>structural</note>
    </ligand>
</feature>
<evidence type="ECO:0000256" key="2">
    <source>
        <dbReference type="ARBA" id="ARBA00022475"/>
    </source>
</evidence>
<keyword evidence="5 10" id="KW-0472">Membrane</keyword>
<evidence type="ECO:0000313" key="12">
    <source>
        <dbReference type="Proteomes" id="UP000295601"/>
    </source>
</evidence>
<dbReference type="PANTHER" id="PTHR28259">
    <property type="entry name" value="FLUORIDE EXPORT PROTEIN 1-RELATED"/>
    <property type="match status" value="1"/>
</dbReference>
<evidence type="ECO:0000256" key="6">
    <source>
        <dbReference type="ARBA" id="ARBA00023303"/>
    </source>
</evidence>
<organism evidence="11 12">
    <name type="scientific">Leucobacter luti</name>
    <dbReference type="NCBI Taxonomy" id="340320"/>
    <lineage>
        <taxon>Bacteria</taxon>
        <taxon>Bacillati</taxon>
        <taxon>Actinomycetota</taxon>
        <taxon>Actinomycetes</taxon>
        <taxon>Micrococcales</taxon>
        <taxon>Microbacteriaceae</taxon>
        <taxon>Leucobacter</taxon>
    </lineage>
</organism>
<proteinExistence type="inferred from homology"/>
<evidence type="ECO:0000256" key="3">
    <source>
        <dbReference type="ARBA" id="ARBA00022692"/>
    </source>
</evidence>
<feature type="transmembrane region" description="Helical" evidence="10">
    <location>
        <begin position="65"/>
        <end position="86"/>
    </location>
</feature>
<dbReference type="PANTHER" id="PTHR28259:SF1">
    <property type="entry name" value="FLUORIDE EXPORT PROTEIN 1-RELATED"/>
    <property type="match status" value="1"/>
</dbReference>
<keyword evidence="10" id="KW-0406">Ion transport</keyword>
<dbReference type="GO" id="GO:0062054">
    <property type="term" value="F:fluoride channel activity"/>
    <property type="evidence" value="ECO:0007669"/>
    <property type="project" value="UniProtKB-UniRule"/>
</dbReference>
<dbReference type="OrthoDB" id="5148600at2"/>
<feature type="binding site" evidence="10">
    <location>
        <position position="73"/>
    </location>
    <ligand>
        <name>Na(+)</name>
        <dbReference type="ChEBI" id="CHEBI:29101"/>
        <note>structural</note>
    </ligand>
</feature>
<dbReference type="InterPro" id="IPR003691">
    <property type="entry name" value="FluC"/>
</dbReference>
<protein>
    <recommendedName>
        <fullName evidence="10">Fluoride-specific ion channel FluC</fullName>
    </recommendedName>
</protein>
<dbReference type="GO" id="GO:0005886">
    <property type="term" value="C:plasma membrane"/>
    <property type="evidence" value="ECO:0007669"/>
    <property type="project" value="UniProtKB-SubCell"/>
</dbReference>
<evidence type="ECO:0000256" key="1">
    <source>
        <dbReference type="ARBA" id="ARBA00004651"/>
    </source>
</evidence>
<dbReference type="Pfam" id="PF02537">
    <property type="entry name" value="CRCB"/>
    <property type="match status" value="1"/>
</dbReference>
<dbReference type="Proteomes" id="UP000295601">
    <property type="component" value="Unassembled WGS sequence"/>
</dbReference>
<comment type="similarity">
    <text evidence="7 10">Belongs to the fluoride channel Fluc/FEX (TC 1.A.43) family.</text>
</comment>
<feature type="transmembrane region" description="Helical" evidence="10">
    <location>
        <begin position="36"/>
        <end position="59"/>
    </location>
</feature>
<comment type="activity regulation">
    <text evidence="10">Na(+) is not transported, but it plays an essential structural role and its presence is essential for fluoride channel function.</text>
</comment>
<comment type="function">
    <text evidence="9 10">Fluoride-specific ion channel. Important for reducing fluoride concentration in the cell, thus reducing its toxicity.</text>
</comment>
<evidence type="ECO:0000256" key="7">
    <source>
        <dbReference type="ARBA" id="ARBA00035120"/>
    </source>
</evidence>
<keyword evidence="10" id="KW-0479">Metal-binding</keyword>
<gene>
    <name evidence="10" type="primary">fluC</name>
    <name evidence="10" type="synonym">crcB</name>
    <name evidence="11" type="ORF">EDF62_1799</name>
</gene>
<dbReference type="GO" id="GO:0140114">
    <property type="term" value="P:cellular detoxification of fluoride"/>
    <property type="evidence" value="ECO:0007669"/>
    <property type="project" value="UniProtKB-UniRule"/>
</dbReference>
<dbReference type="EMBL" id="SNYA01000004">
    <property type="protein sequence ID" value="TDP92583.1"/>
    <property type="molecule type" value="Genomic_DNA"/>
</dbReference>
<keyword evidence="12" id="KW-1185">Reference proteome</keyword>
<keyword evidence="2 10" id="KW-1003">Cell membrane</keyword>
<dbReference type="RefSeq" id="WP_133616739.1">
    <property type="nucleotide sequence ID" value="NZ_SNYA01000004.1"/>
</dbReference>
<evidence type="ECO:0000256" key="5">
    <source>
        <dbReference type="ARBA" id="ARBA00023136"/>
    </source>
</evidence>